<dbReference type="AlphaFoldDB" id="K0KG02"/>
<evidence type="ECO:0000256" key="8">
    <source>
        <dbReference type="SAM" id="MobiDB-lite"/>
    </source>
</evidence>
<dbReference type="SMART" id="SM00358">
    <property type="entry name" value="DSRM"/>
    <property type="match status" value="1"/>
</dbReference>
<dbReference type="Pfam" id="PF00636">
    <property type="entry name" value="Ribonuclease_3"/>
    <property type="match status" value="1"/>
</dbReference>
<feature type="compositionally biased region" description="Basic and acidic residues" evidence="8">
    <location>
        <begin position="45"/>
        <end position="59"/>
    </location>
</feature>
<dbReference type="SMART" id="SM00535">
    <property type="entry name" value="RIBOc"/>
    <property type="match status" value="1"/>
</dbReference>
<feature type="region of interest" description="Disordered" evidence="8">
    <location>
        <begin position="1"/>
        <end position="131"/>
    </location>
</feature>
<feature type="compositionally biased region" description="Low complexity" evidence="8">
    <location>
        <begin position="557"/>
        <end position="570"/>
    </location>
</feature>
<dbReference type="Gene3D" id="3.30.160.20">
    <property type="match status" value="1"/>
</dbReference>
<keyword evidence="3" id="KW-0540">Nuclease</keyword>
<evidence type="ECO:0000256" key="2">
    <source>
        <dbReference type="ARBA" id="ARBA00012177"/>
    </source>
</evidence>
<dbReference type="eggNOG" id="KOG1817">
    <property type="taxonomic scope" value="Eukaryota"/>
</dbReference>
<feature type="compositionally biased region" description="Basic and acidic residues" evidence="8">
    <location>
        <begin position="68"/>
        <end position="87"/>
    </location>
</feature>
<dbReference type="SUPFAM" id="SSF54768">
    <property type="entry name" value="dsRNA-binding domain-like"/>
    <property type="match status" value="1"/>
</dbReference>
<keyword evidence="12" id="KW-1185">Reference proteome</keyword>
<keyword evidence="6 7" id="KW-0694">RNA-binding</keyword>
<feature type="compositionally biased region" description="Low complexity" evidence="8">
    <location>
        <begin position="240"/>
        <end position="255"/>
    </location>
</feature>
<dbReference type="FunFam" id="1.10.1520.10:FF:000001">
    <property type="entry name" value="Ribonuclease 3"/>
    <property type="match status" value="1"/>
</dbReference>
<reference evidence="11 12" key="1">
    <citation type="journal article" date="2012" name="Eukaryot. Cell">
        <title>Draft genome sequence of Wickerhamomyces ciferrii NRRL Y-1031 F-60-10.</title>
        <authorList>
            <person name="Schneider J."/>
            <person name="Andrea H."/>
            <person name="Blom J."/>
            <person name="Jaenicke S."/>
            <person name="Ruckert C."/>
            <person name="Schorsch C."/>
            <person name="Szczepanowski R."/>
            <person name="Farwick M."/>
            <person name="Goesmann A."/>
            <person name="Puhler A."/>
            <person name="Schaffer S."/>
            <person name="Tauch A."/>
            <person name="Kohler T."/>
            <person name="Brinkrolf K."/>
        </authorList>
    </citation>
    <scope>NUCLEOTIDE SEQUENCE [LARGE SCALE GENOMIC DNA]</scope>
    <source>
        <strain evidence="12">ATCC 14091 / BCRC 22168 / CBS 111 / JCM 3599 / NBRC 0793 / NRRL Y-1031 F-60-10</strain>
    </source>
</reference>
<feature type="compositionally biased region" description="Basic and acidic residues" evidence="8">
    <location>
        <begin position="571"/>
        <end position="582"/>
    </location>
</feature>
<keyword evidence="5 11" id="KW-0378">Hydrolase</keyword>
<feature type="compositionally biased region" description="Basic and acidic residues" evidence="8">
    <location>
        <begin position="1"/>
        <end position="12"/>
    </location>
</feature>
<evidence type="ECO:0000256" key="5">
    <source>
        <dbReference type="ARBA" id="ARBA00022801"/>
    </source>
</evidence>
<evidence type="ECO:0000256" key="4">
    <source>
        <dbReference type="ARBA" id="ARBA00022759"/>
    </source>
</evidence>
<dbReference type="GO" id="GO:0004525">
    <property type="term" value="F:ribonuclease III activity"/>
    <property type="evidence" value="ECO:0007669"/>
    <property type="project" value="UniProtKB-EC"/>
</dbReference>
<feature type="domain" description="DRBM" evidence="9">
    <location>
        <begin position="426"/>
        <end position="495"/>
    </location>
</feature>
<comment type="catalytic activity">
    <reaction evidence="1">
        <text>Endonucleolytic cleavage to 5'-phosphomonoester.</text>
        <dbReference type="EC" id="3.1.26.3"/>
    </reaction>
</comment>
<feature type="compositionally biased region" description="Low complexity" evidence="8">
    <location>
        <begin position="583"/>
        <end position="605"/>
    </location>
</feature>
<dbReference type="SUPFAM" id="SSF69065">
    <property type="entry name" value="RNase III domain-like"/>
    <property type="match status" value="1"/>
</dbReference>
<feature type="compositionally biased region" description="Polar residues" evidence="8">
    <location>
        <begin position="544"/>
        <end position="556"/>
    </location>
</feature>
<dbReference type="STRING" id="1206466.K0KG02"/>
<name>K0KG02_WICCF</name>
<evidence type="ECO:0000256" key="1">
    <source>
        <dbReference type="ARBA" id="ARBA00000109"/>
    </source>
</evidence>
<dbReference type="Gene3D" id="1.10.1520.10">
    <property type="entry name" value="Ribonuclease III domain"/>
    <property type="match status" value="1"/>
</dbReference>
<evidence type="ECO:0000259" key="9">
    <source>
        <dbReference type="PROSITE" id="PS50137"/>
    </source>
</evidence>
<feature type="domain" description="RNase III" evidence="10">
    <location>
        <begin position="292"/>
        <end position="392"/>
    </location>
</feature>
<gene>
    <name evidence="11" type="ORF">BN7_3644</name>
</gene>
<dbReference type="PANTHER" id="PTHR11207:SF0">
    <property type="entry name" value="RIBONUCLEASE 3"/>
    <property type="match status" value="1"/>
</dbReference>
<dbReference type="PROSITE" id="PS50137">
    <property type="entry name" value="DS_RBD"/>
    <property type="match status" value="1"/>
</dbReference>
<evidence type="ECO:0000256" key="6">
    <source>
        <dbReference type="ARBA" id="ARBA00022884"/>
    </source>
</evidence>
<dbReference type="GO" id="GO:0030847">
    <property type="term" value="P:termination of RNA polymerase II transcription, exosome-dependent"/>
    <property type="evidence" value="ECO:0007669"/>
    <property type="project" value="UniProtKB-ARBA"/>
</dbReference>
<dbReference type="EMBL" id="CAIF01000108">
    <property type="protein sequence ID" value="CCH44085.1"/>
    <property type="molecule type" value="Genomic_DNA"/>
</dbReference>
<feature type="region of interest" description="Disordered" evidence="8">
    <location>
        <begin position="234"/>
        <end position="261"/>
    </location>
</feature>
<evidence type="ECO:0000313" key="12">
    <source>
        <dbReference type="Proteomes" id="UP000009328"/>
    </source>
</evidence>
<dbReference type="PANTHER" id="PTHR11207">
    <property type="entry name" value="RIBONUCLEASE III"/>
    <property type="match status" value="1"/>
</dbReference>
<dbReference type="PROSITE" id="PS50142">
    <property type="entry name" value="RNASE_3_2"/>
    <property type="match status" value="1"/>
</dbReference>
<protein>
    <recommendedName>
        <fullName evidence="2">ribonuclease III</fullName>
        <ecNumber evidence="2">3.1.26.3</ecNumber>
    </recommendedName>
</protein>
<organism evidence="11 12">
    <name type="scientific">Wickerhamomyces ciferrii (strain ATCC 14091 / BCRC 22168 / CBS 111 / JCM 3599 / NBRC 0793 / NRRL Y-1031 F-60-10)</name>
    <name type="common">Yeast</name>
    <name type="synonym">Pichia ciferrii</name>
    <dbReference type="NCBI Taxonomy" id="1206466"/>
    <lineage>
        <taxon>Eukaryota</taxon>
        <taxon>Fungi</taxon>
        <taxon>Dikarya</taxon>
        <taxon>Ascomycota</taxon>
        <taxon>Saccharomycotina</taxon>
        <taxon>Saccharomycetes</taxon>
        <taxon>Phaffomycetales</taxon>
        <taxon>Wickerhamomycetaceae</taxon>
        <taxon>Wickerhamomyces</taxon>
    </lineage>
</organism>
<dbReference type="InterPro" id="IPR040540">
    <property type="entry name" value="RNase_3_N"/>
</dbReference>
<dbReference type="Proteomes" id="UP000009328">
    <property type="component" value="Unassembled WGS sequence"/>
</dbReference>
<dbReference type="GO" id="GO:0034963">
    <property type="term" value="P:box C/D sno(s)RNA processing"/>
    <property type="evidence" value="ECO:0007669"/>
    <property type="project" value="UniProtKB-ARBA"/>
</dbReference>
<dbReference type="Pfam" id="PF00035">
    <property type="entry name" value="dsrm"/>
    <property type="match status" value="1"/>
</dbReference>
<feature type="compositionally biased region" description="Basic and acidic residues" evidence="8">
    <location>
        <begin position="607"/>
        <end position="617"/>
    </location>
</feature>
<comment type="caution">
    <text evidence="11">The sequence shown here is derived from an EMBL/GenBank/DDBJ whole genome shotgun (WGS) entry which is preliminary data.</text>
</comment>
<dbReference type="GO" id="GO:0005654">
    <property type="term" value="C:nucleoplasm"/>
    <property type="evidence" value="ECO:0007669"/>
    <property type="project" value="TreeGrafter"/>
</dbReference>
<dbReference type="InterPro" id="IPR036389">
    <property type="entry name" value="RNase_III_sf"/>
</dbReference>
<dbReference type="EC" id="3.1.26.3" evidence="2"/>
<dbReference type="GO" id="GO:0006364">
    <property type="term" value="P:rRNA processing"/>
    <property type="evidence" value="ECO:0007669"/>
    <property type="project" value="TreeGrafter"/>
</dbReference>
<feature type="compositionally biased region" description="Basic and acidic residues" evidence="8">
    <location>
        <begin position="94"/>
        <end position="126"/>
    </location>
</feature>
<dbReference type="Pfam" id="PF18497">
    <property type="entry name" value="RNase_3_N"/>
    <property type="match status" value="1"/>
</dbReference>
<evidence type="ECO:0000259" key="10">
    <source>
        <dbReference type="PROSITE" id="PS50142"/>
    </source>
</evidence>
<evidence type="ECO:0000313" key="11">
    <source>
        <dbReference type="EMBL" id="CCH44085.1"/>
    </source>
</evidence>
<dbReference type="GO" id="GO:0034475">
    <property type="term" value="P:U4 snRNA 3'-end processing"/>
    <property type="evidence" value="ECO:0007669"/>
    <property type="project" value="UniProtKB-ARBA"/>
</dbReference>
<keyword evidence="4" id="KW-0255">Endonuclease</keyword>
<dbReference type="InParanoid" id="K0KG02"/>
<dbReference type="HOGENOM" id="CLU_026251_0_0_1"/>
<dbReference type="FunCoup" id="K0KG02">
    <property type="interactions" value="285"/>
</dbReference>
<accession>K0KG02</accession>
<feature type="region of interest" description="Disordered" evidence="8">
    <location>
        <begin position="507"/>
        <end position="617"/>
    </location>
</feature>
<evidence type="ECO:0000256" key="7">
    <source>
        <dbReference type="PROSITE-ProRule" id="PRU00266"/>
    </source>
</evidence>
<sequence>MGKRKLEDKGDQEMLEGSNRKKAHIVTSRASEEEEEVPINQGKEALTKEEDSSDLKGKIDSVLSNIHKKLEESQAGKETSTEGDIKTDAPAANSKEESDSSNKEENKVTEDKKVEEKVSEEAKSESAHPVIDVDQPRLTDVLLIEHAVKNLQTSIDSILQSSPDNNGLKRMQNSITDETNPQLTAALQRYKMRLGAQLKTMYNEGELKIFDQILQFEEITDALEAPKPLKFTAQFTPDDSGSSVTSSASSSTTSSFVANQNKDLPPIPEIKDPAIRARVFIHKSLIKDKLYLSKKEQLHSHNERLEFLGDSVLNNMMTQIAYHRFPDAAEGYLSILRTKLISNATLMKWSSAYGLDKELKKNTSEETLGHGKMKLYADVFEAYIGGLMTEDPSNYPVVYEWLKQLAEPILSLNEPKKETRSEFRANAKMELYSLIGSASLGLHYECVERDQTVQPTKFVVELRTGAKDVLGKGEGENIKIAGTKAAMQALDDKELIEKYSLIRANTPRDTSKLPSTELNRLKSRETASISSRDSSVSSNGTSPGIGSNQNTGNRQYPSKFSKPSGPSGPSSEKRGNPRRDTRGTFGNNNRGGRFQRGGHFNNNSRGRGRERNYGDRF</sequence>
<evidence type="ECO:0000256" key="3">
    <source>
        <dbReference type="ARBA" id="ARBA00022722"/>
    </source>
</evidence>
<dbReference type="GO" id="GO:0003723">
    <property type="term" value="F:RNA binding"/>
    <property type="evidence" value="ECO:0007669"/>
    <property type="project" value="UniProtKB-UniRule"/>
</dbReference>
<dbReference type="CDD" id="cd00593">
    <property type="entry name" value="RIBOc"/>
    <property type="match status" value="1"/>
</dbReference>
<dbReference type="PROSITE" id="PS00517">
    <property type="entry name" value="RNASE_3_1"/>
    <property type="match status" value="1"/>
</dbReference>
<dbReference type="InterPro" id="IPR014720">
    <property type="entry name" value="dsRBD_dom"/>
</dbReference>
<proteinExistence type="predicted"/>
<feature type="compositionally biased region" description="Low complexity" evidence="8">
    <location>
        <begin position="528"/>
        <end position="542"/>
    </location>
</feature>
<dbReference type="InterPro" id="IPR000999">
    <property type="entry name" value="RNase_III_dom"/>
</dbReference>